<keyword evidence="2" id="KW-0479">Metal-binding</keyword>
<comment type="similarity">
    <text evidence="1">Belongs to the ZPR1 family.</text>
</comment>
<dbReference type="InterPro" id="IPR042451">
    <property type="entry name" value="ZPR1_A/B_dom"/>
</dbReference>
<dbReference type="GO" id="GO:0008270">
    <property type="term" value="F:zinc ion binding"/>
    <property type="evidence" value="ECO:0007669"/>
    <property type="project" value="UniProtKB-KW"/>
</dbReference>
<gene>
    <name evidence="6" type="ORF">B4U80_05122</name>
</gene>
<dbReference type="InterPro" id="IPR040141">
    <property type="entry name" value="ZPR1"/>
</dbReference>
<accession>A0A443SU53</accession>
<dbReference type="InterPro" id="IPR056180">
    <property type="entry name" value="ZPR1_jr_dom"/>
</dbReference>
<evidence type="ECO:0000259" key="5">
    <source>
        <dbReference type="SMART" id="SM00709"/>
    </source>
</evidence>
<dbReference type="InterPro" id="IPR004457">
    <property type="entry name" value="Znf_ZPR1"/>
</dbReference>
<dbReference type="InterPro" id="IPR042452">
    <property type="entry name" value="ZPR1_Znf1/2"/>
</dbReference>
<dbReference type="Gene3D" id="2.20.25.420">
    <property type="entry name" value="ZPR1, zinc finger domain"/>
    <property type="match status" value="1"/>
</dbReference>
<dbReference type="NCBIfam" id="TIGR00310">
    <property type="entry name" value="ZPR1_znf"/>
    <property type="match status" value="1"/>
</dbReference>
<keyword evidence="3" id="KW-0863">Zinc-finger</keyword>
<dbReference type="OrthoDB" id="308464at2759"/>
<keyword evidence="4" id="KW-0862">Zinc</keyword>
<comment type="caution">
    <text evidence="6">The sequence shown here is derived from an EMBL/GenBank/DDBJ whole genome shotgun (WGS) entry which is preliminary data.</text>
</comment>
<dbReference type="Gene3D" id="2.60.120.1040">
    <property type="entry name" value="ZPR1, A/B domain"/>
    <property type="match status" value="1"/>
</dbReference>
<dbReference type="STRING" id="299467.A0A443SU53"/>
<dbReference type="EMBL" id="NCKV01000282">
    <property type="protein sequence ID" value="RWS31065.1"/>
    <property type="molecule type" value="Genomic_DNA"/>
</dbReference>
<dbReference type="GO" id="GO:0005634">
    <property type="term" value="C:nucleus"/>
    <property type="evidence" value="ECO:0007669"/>
    <property type="project" value="TreeGrafter"/>
</dbReference>
<evidence type="ECO:0000256" key="4">
    <source>
        <dbReference type="ARBA" id="ARBA00022833"/>
    </source>
</evidence>
<dbReference type="VEuPathDB" id="VectorBase:LDEU000982"/>
<protein>
    <submittedName>
        <fullName evidence="6">Zinc finger protein ZPR1-like protein</fullName>
    </submittedName>
</protein>
<dbReference type="PANTHER" id="PTHR10876:SF0">
    <property type="entry name" value="ZINC FINGER PROTEIN ZPR1"/>
    <property type="match status" value="1"/>
</dbReference>
<sequence length="155" mass="18064">MQFQGNTRILLTKIPYFKEVAVMSFYCEHCEWRNNELQPVATIQEKGVVYTVKCTSEHDLNREVVKTEWAEIDIPEIEFEVKKQSGLITTIEGIIDRAITGLNETLHSIPEEDKESKMKFSEFIGKLVRLKMLNEPFTFVSSKLRLIFNVFICKI</sequence>
<reference evidence="6 7" key="1">
    <citation type="journal article" date="2018" name="Gigascience">
        <title>Genomes of trombidid mites reveal novel predicted allergens and laterally-transferred genes associated with secondary metabolism.</title>
        <authorList>
            <person name="Dong X."/>
            <person name="Chaisiri K."/>
            <person name="Xia D."/>
            <person name="Armstrong S.D."/>
            <person name="Fang Y."/>
            <person name="Donnelly M.J."/>
            <person name="Kadowaki T."/>
            <person name="McGarry J.W."/>
            <person name="Darby A.C."/>
            <person name="Makepeace B.L."/>
        </authorList>
    </citation>
    <scope>NUCLEOTIDE SEQUENCE [LARGE SCALE GENOMIC DNA]</scope>
    <source>
        <strain evidence="6">UoL-UT</strain>
    </source>
</reference>
<name>A0A443SU53_9ACAR</name>
<dbReference type="Proteomes" id="UP000288716">
    <property type="component" value="Unassembled WGS sequence"/>
</dbReference>
<dbReference type="PANTHER" id="PTHR10876">
    <property type="entry name" value="ZINC FINGER PROTEIN ZPR1"/>
    <property type="match status" value="1"/>
</dbReference>
<evidence type="ECO:0000256" key="1">
    <source>
        <dbReference type="ARBA" id="ARBA00008354"/>
    </source>
</evidence>
<dbReference type="Pfam" id="PF22794">
    <property type="entry name" value="jr-ZPR1"/>
    <property type="match status" value="1"/>
</dbReference>
<organism evidence="6 7">
    <name type="scientific">Leptotrombidium deliense</name>
    <dbReference type="NCBI Taxonomy" id="299467"/>
    <lineage>
        <taxon>Eukaryota</taxon>
        <taxon>Metazoa</taxon>
        <taxon>Ecdysozoa</taxon>
        <taxon>Arthropoda</taxon>
        <taxon>Chelicerata</taxon>
        <taxon>Arachnida</taxon>
        <taxon>Acari</taxon>
        <taxon>Acariformes</taxon>
        <taxon>Trombidiformes</taxon>
        <taxon>Prostigmata</taxon>
        <taxon>Anystina</taxon>
        <taxon>Parasitengona</taxon>
        <taxon>Trombiculoidea</taxon>
        <taxon>Trombiculidae</taxon>
        <taxon>Leptotrombidium</taxon>
    </lineage>
</organism>
<dbReference type="SMART" id="SM00709">
    <property type="entry name" value="Zpr1"/>
    <property type="match status" value="1"/>
</dbReference>
<dbReference type="AlphaFoldDB" id="A0A443SU53"/>
<evidence type="ECO:0000256" key="2">
    <source>
        <dbReference type="ARBA" id="ARBA00022723"/>
    </source>
</evidence>
<evidence type="ECO:0000256" key="3">
    <source>
        <dbReference type="ARBA" id="ARBA00022771"/>
    </source>
</evidence>
<dbReference type="Pfam" id="PF03367">
    <property type="entry name" value="Zn_ribbon_ZPR1"/>
    <property type="match status" value="1"/>
</dbReference>
<feature type="domain" description="Zinc finger ZPR1-type" evidence="5">
    <location>
        <begin position="2"/>
        <end position="142"/>
    </location>
</feature>
<evidence type="ECO:0000313" key="6">
    <source>
        <dbReference type="EMBL" id="RWS31065.1"/>
    </source>
</evidence>
<proteinExistence type="inferred from homology"/>
<evidence type="ECO:0000313" key="7">
    <source>
        <dbReference type="Proteomes" id="UP000288716"/>
    </source>
</evidence>
<keyword evidence="7" id="KW-1185">Reference proteome</keyword>